<dbReference type="OrthoDB" id="2740448at2759"/>
<evidence type="ECO:0000256" key="4">
    <source>
        <dbReference type="ARBA" id="ARBA00023163"/>
    </source>
</evidence>
<dbReference type="HOGENOM" id="CLU_054973_0_0_1"/>
<dbReference type="RefSeq" id="XP_664676.1">
    <property type="nucleotide sequence ID" value="XM_659584.1"/>
</dbReference>
<dbReference type="eggNOG" id="ENOG502SQ7X">
    <property type="taxonomic scope" value="Eukaryota"/>
</dbReference>
<reference evidence="8" key="2">
    <citation type="journal article" date="2009" name="Fungal Genet. Biol.">
        <title>The 2008 update of the Aspergillus nidulans genome annotation: a community effort.</title>
        <authorList>
            <person name="Wortman J.R."/>
            <person name="Gilsenan J.M."/>
            <person name="Joardar V."/>
            <person name="Deegan J."/>
            <person name="Clutterbuck J."/>
            <person name="Andersen M.R."/>
            <person name="Archer D."/>
            <person name="Bencina M."/>
            <person name="Braus G."/>
            <person name="Coutinho P."/>
            <person name="von Dohren H."/>
            <person name="Doonan J."/>
            <person name="Driessen A.J."/>
            <person name="Durek P."/>
            <person name="Espeso E."/>
            <person name="Fekete E."/>
            <person name="Flipphi M."/>
            <person name="Estrada C.G."/>
            <person name="Geysens S."/>
            <person name="Goldman G."/>
            <person name="de Groot P.W."/>
            <person name="Hansen K."/>
            <person name="Harris S.D."/>
            <person name="Heinekamp T."/>
            <person name="Helmstaedt K."/>
            <person name="Henrissat B."/>
            <person name="Hofmann G."/>
            <person name="Homan T."/>
            <person name="Horio T."/>
            <person name="Horiuchi H."/>
            <person name="James S."/>
            <person name="Jones M."/>
            <person name="Karaffa L."/>
            <person name="Karanyi Z."/>
            <person name="Kato M."/>
            <person name="Keller N."/>
            <person name="Kelly D.E."/>
            <person name="Kiel J.A."/>
            <person name="Kim J.M."/>
            <person name="van der Klei I.J."/>
            <person name="Klis F.M."/>
            <person name="Kovalchuk A."/>
            <person name="Krasevec N."/>
            <person name="Kubicek C.P."/>
            <person name="Liu B."/>
            <person name="Maccabe A."/>
            <person name="Meyer V."/>
            <person name="Mirabito P."/>
            <person name="Miskei M."/>
            <person name="Mos M."/>
            <person name="Mullins J."/>
            <person name="Nelson D.R."/>
            <person name="Nielsen J."/>
            <person name="Oakley B.R."/>
            <person name="Osmani S.A."/>
            <person name="Pakula T."/>
            <person name="Paszewski A."/>
            <person name="Paulsen I."/>
            <person name="Pilsyk S."/>
            <person name="Pocsi I."/>
            <person name="Punt P.J."/>
            <person name="Ram A.F."/>
            <person name="Ren Q."/>
            <person name="Robellet X."/>
            <person name="Robson G."/>
            <person name="Seiboth B."/>
            <person name="van Solingen P."/>
            <person name="Specht T."/>
            <person name="Sun J."/>
            <person name="Taheri-Talesh N."/>
            <person name="Takeshita N."/>
            <person name="Ussery D."/>
            <person name="vanKuyk P.A."/>
            <person name="Visser H."/>
            <person name="van de Vondervoort P.J."/>
            <person name="de Vries R.P."/>
            <person name="Walton J."/>
            <person name="Xiang X."/>
            <person name="Xiong Y."/>
            <person name="Zeng A.P."/>
            <person name="Brandt B.W."/>
            <person name="Cornell M.J."/>
            <person name="van den Hondel C.A."/>
            <person name="Visser J."/>
            <person name="Oliver S.G."/>
            <person name="Turner G."/>
        </authorList>
    </citation>
    <scope>GENOME REANNOTATION</scope>
    <source>
        <strain evidence="8">FGSC A4 / ATCC 38163 / CBS 112.46 / NRRL 194 / M139</strain>
    </source>
</reference>
<sequence length="336" mass="36427">MELPAESELQYAGECLSLPGTFLEPPIEDPPSSVLNLLNLSQVDFNSYDFSSLGSREFSSKWQTNTPLCTDSLSDESAPGLLTEDMGISPIPMPAAEATCPQESEDRLCRNPQGRCISLATGILGSMHAGSNSCILQVATSDQGGASDRQPQQSRAADAILSMNQSALRTVRSILNCSCYESPQVLLLVTVMCSRITAWYWRIADIYSYSHGNPTAGSPRAALPTSVGSRAETRRRDFFIGNHRLDREVETVVIRHVLLGMLQELQLVIRDFAGQAGQSPAGTVDTDDPTSTSDLMLSGMRARVVAFLRKQLHSLTSALDHTDSGFGTMGPHVSHY</sequence>
<dbReference type="GO" id="GO:0045122">
    <property type="term" value="P:aflatoxin biosynthetic process"/>
    <property type="evidence" value="ECO:0007669"/>
    <property type="project" value="InterPro"/>
</dbReference>
<evidence type="ECO:0000259" key="6">
    <source>
        <dbReference type="Pfam" id="PF08493"/>
    </source>
</evidence>
<dbReference type="OMA" id="WNTEQSA"/>
<dbReference type="KEGG" id="ani:ANIA_07072"/>
<dbReference type="VEuPathDB" id="FungiDB:AN7072"/>
<dbReference type="InterPro" id="IPR013700">
    <property type="entry name" value="AflR"/>
</dbReference>
<feature type="domain" description="Aflatoxin regulatory protein" evidence="6">
    <location>
        <begin position="113"/>
        <end position="214"/>
    </location>
</feature>
<dbReference type="GO" id="GO:0006355">
    <property type="term" value="P:regulation of DNA-templated transcription"/>
    <property type="evidence" value="ECO:0007669"/>
    <property type="project" value="InterPro"/>
</dbReference>
<organism evidence="7 8">
    <name type="scientific">Emericella nidulans (strain FGSC A4 / ATCC 38163 / CBS 112.46 / NRRL 194 / M139)</name>
    <name type="common">Aspergillus nidulans</name>
    <dbReference type="NCBI Taxonomy" id="227321"/>
    <lineage>
        <taxon>Eukaryota</taxon>
        <taxon>Fungi</taxon>
        <taxon>Dikarya</taxon>
        <taxon>Ascomycota</taxon>
        <taxon>Pezizomycotina</taxon>
        <taxon>Eurotiomycetes</taxon>
        <taxon>Eurotiomycetidae</taxon>
        <taxon>Eurotiales</taxon>
        <taxon>Aspergillaceae</taxon>
        <taxon>Aspergillus</taxon>
        <taxon>Aspergillus subgen. Nidulantes</taxon>
    </lineage>
</organism>
<dbReference type="GO" id="GO:0046872">
    <property type="term" value="F:metal ion binding"/>
    <property type="evidence" value="ECO:0007669"/>
    <property type="project" value="UniProtKB-KW"/>
</dbReference>
<name>Q5AXA8_EMENI</name>
<reference evidence="8" key="1">
    <citation type="journal article" date="2005" name="Nature">
        <title>Sequencing of Aspergillus nidulans and comparative analysis with A. fumigatus and A. oryzae.</title>
        <authorList>
            <person name="Galagan J.E."/>
            <person name="Calvo S.E."/>
            <person name="Cuomo C."/>
            <person name="Ma L.J."/>
            <person name="Wortman J.R."/>
            <person name="Batzoglou S."/>
            <person name="Lee S.I."/>
            <person name="Basturkmen M."/>
            <person name="Spevak C.C."/>
            <person name="Clutterbuck J."/>
            <person name="Kapitonov V."/>
            <person name="Jurka J."/>
            <person name="Scazzocchio C."/>
            <person name="Farman M."/>
            <person name="Butler J."/>
            <person name="Purcell S."/>
            <person name="Harris S."/>
            <person name="Braus G.H."/>
            <person name="Draht O."/>
            <person name="Busch S."/>
            <person name="D'Enfert C."/>
            <person name="Bouchier C."/>
            <person name="Goldman G.H."/>
            <person name="Bell-Pedersen D."/>
            <person name="Griffiths-Jones S."/>
            <person name="Doonan J.H."/>
            <person name="Yu J."/>
            <person name="Vienken K."/>
            <person name="Pain A."/>
            <person name="Freitag M."/>
            <person name="Selker E.U."/>
            <person name="Archer D.B."/>
            <person name="Penalva M.A."/>
            <person name="Oakley B.R."/>
            <person name="Momany M."/>
            <person name="Tanaka T."/>
            <person name="Kumagai T."/>
            <person name="Asai K."/>
            <person name="Machida M."/>
            <person name="Nierman W.C."/>
            <person name="Denning D.W."/>
            <person name="Caddick M."/>
            <person name="Hynes M."/>
            <person name="Paoletti M."/>
            <person name="Fischer R."/>
            <person name="Miller B."/>
            <person name="Dyer P."/>
            <person name="Sachs M.S."/>
            <person name="Osmani S.A."/>
            <person name="Birren B.W."/>
        </authorList>
    </citation>
    <scope>NUCLEOTIDE SEQUENCE [LARGE SCALE GENOMIC DNA]</scope>
    <source>
        <strain evidence="8">FGSC A4 / ATCC 38163 / CBS 112.46 / NRRL 194 / M139</strain>
    </source>
</reference>
<evidence type="ECO:0000256" key="3">
    <source>
        <dbReference type="ARBA" id="ARBA00023125"/>
    </source>
</evidence>
<gene>
    <name evidence="7" type="ORF">ANIA_07072</name>
</gene>
<keyword evidence="1" id="KW-0479">Metal-binding</keyword>
<evidence type="ECO:0000256" key="2">
    <source>
        <dbReference type="ARBA" id="ARBA00023015"/>
    </source>
</evidence>
<accession>C8VB29</accession>
<keyword evidence="8" id="KW-1185">Reference proteome</keyword>
<dbReference type="Pfam" id="PF08493">
    <property type="entry name" value="AflR"/>
    <property type="match status" value="1"/>
</dbReference>
<proteinExistence type="predicted"/>
<evidence type="ECO:0000313" key="7">
    <source>
        <dbReference type="EMBL" id="CBF79141.1"/>
    </source>
</evidence>
<dbReference type="EMBL" id="BN001304">
    <property type="protein sequence ID" value="CBF79141.1"/>
    <property type="molecule type" value="Genomic_DNA"/>
</dbReference>
<keyword evidence="3" id="KW-0238">DNA-binding</keyword>
<accession>Q5AXA8</accession>
<evidence type="ECO:0000256" key="1">
    <source>
        <dbReference type="ARBA" id="ARBA00022723"/>
    </source>
</evidence>
<dbReference type="GO" id="GO:0003677">
    <property type="term" value="F:DNA binding"/>
    <property type="evidence" value="ECO:0007669"/>
    <property type="project" value="UniProtKB-KW"/>
</dbReference>
<evidence type="ECO:0000256" key="5">
    <source>
        <dbReference type="ARBA" id="ARBA00023242"/>
    </source>
</evidence>
<dbReference type="GO" id="GO:0005634">
    <property type="term" value="C:nucleus"/>
    <property type="evidence" value="ECO:0007669"/>
    <property type="project" value="InterPro"/>
</dbReference>
<keyword evidence="5" id="KW-0539">Nucleus</keyword>
<protein>
    <submittedName>
        <fullName evidence="7">Miscellaneous Zn(II)2Cys6 transcription factor (Eurofung)</fullName>
    </submittedName>
</protein>
<keyword evidence="4" id="KW-0804">Transcription</keyword>
<dbReference type="InParanoid" id="Q5AXA8"/>
<dbReference type="GeneID" id="2869978"/>
<keyword evidence="2" id="KW-0805">Transcription regulation</keyword>
<evidence type="ECO:0000313" key="8">
    <source>
        <dbReference type="Proteomes" id="UP000000560"/>
    </source>
</evidence>
<dbReference type="Proteomes" id="UP000000560">
    <property type="component" value="Chromosome IV"/>
</dbReference>
<dbReference type="AlphaFoldDB" id="Q5AXA8"/>